<feature type="chain" id="PRO_5046824734" evidence="1">
    <location>
        <begin position="22"/>
        <end position="268"/>
    </location>
</feature>
<organism evidence="3 4">
    <name type="scientific">Chelatococcus sambhunathii</name>
    <dbReference type="NCBI Taxonomy" id="363953"/>
    <lineage>
        <taxon>Bacteria</taxon>
        <taxon>Pseudomonadati</taxon>
        <taxon>Pseudomonadota</taxon>
        <taxon>Alphaproteobacteria</taxon>
        <taxon>Hyphomicrobiales</taxon>
        <taxon>Chelatococcaceae</taxon>
        <taxon>Chelatococcus</taxon>
    </lineage>
</organism>
<dbReference type="SUPFAM" id="SSF50199">
    <property type="entry name" value="Staphylococcal nuclease"/>
    <property type="match status" value="1"/>
</dbReference>
<gene>
    <name evidence="3" type="ORF">IHQ68_04405</name>
</gene>
<reference evidence="3" key="1">
    <citation type="submission" date="2020-10" db="EMBL/GenBank/DDBJ databases">
        <authorList>
            <person name="Abbas A."/>
            <person name="Razzaq R."/>
            <person name="Waqas M."/>
            <person name="Abbas N."/>
            <person name="Nielsen T.K."/>
            <person name="Hansen L.H."/>
            <person name="Hussain S."/>
            <person name="Shahid M."/>
        </authorList>
    </citation>
    <scope>NUCLEOTIDE SEQUENCE</scope>
    <source>
        <strain evidence="3">S14</strain>
    </source>
</reference>
<dbReference type="Proteomes" id="UP001181622">
    <property type="component" value="Unassembled WGS sequence"/>
</dbReference>
<dbReference type="Pfam" id="PF00565">
    <property type="entry name" value="SNase"/>
    <property type="match status" value="1"/>
</dbReference>
<name>A0ABU1DCN9_9HYPH</name>
<feature type="domain" description="TNase-like" evidence="2">
    <location>
        <begin position="29"/>
        <end position="162"/>
    </location>
</feature>
<dbReference type="EMBL" id="JADBEO010000007">
    <property type="protein sequence ID" value="MDR4305868.1"/>
    <property type="molecule type" value="Genomic_DNA"/>
</dbReference>
<feature type="signal peptide" evidence="1">
    <location>
        <begin position="1"/>
        <end position="21"/>
    </location>
</feature>
<dbReference type="InterPro" id="IPR016071">
    <property type="entry name" value="Staphylococal_nuclease_OB-fold"/>
</dbReference>
<proteinExistence type="predicted"/>
<dbReference type="PROSITE" id="PS50830">
    <property type="entry name" value="TNASE_3"/>
    <property type="match status" value="1"/>
</dbReference>
<dbReference type="InterPro" id="IPR035437">
    <property type="entry name" value="SNase_OB-fold_sf"/>
</dbReference>
<evidence type="ECO:0000313" key="4">
    <source>
        <dbReference type="Proteomes" id="UP001181622"/>
    </source>
</evidence>
<protein>
    <submittedName>
        <fullName evidence="3">Thermonuclease family protein</fullName>
    </submittedName>
</protein>
<dbReference type="RefSeq" id="WP_309389230.1">
    <property type="nucleotide sequence ID" value="NZ_JADBEO010000007.1"/>
</dbReference>
<comment type="caution">
    <text evidence="3">The sequence shown here is derived from an EMBL/GenBank/DDBJ whole genome shotgun (WGS) entry which is preliminary data.</text>
</comment>
<dbReference type="Gene3D" id="2.40.50.90">
    <property type="match status" value="1"/>
</dbReference>
<keyword evidence="1" id="KW-0732">Signal</keyword>
<accession>A0ABU1DCN9</accession>
<evidence type="ECO:0000256" key="1">
    <source>
        <dbReference type="SAM" id="SignalP"/>
    </source>
</evidence>
<evidence type="ECO:0000313" key="3">
    <source>
        <dbReference type="EMBL" id="MDR4305868.1"/>
    </source>
</evidence>
<sequence>MTLEPCAAALALAASAVPALAAPCLLAAEAETVAVERALDGDTLALDDGRIVRLAGVAAPKAPLGVPAAEWSTDASSRTALAALAAGKVLELRTVEGSPDRHGRIVGYLSDIEGEDHAGLASALLAKGLVRRTADRSGRDCDATLAAAEAGAIHARLGLWSQAYYAVREASGGAALKASAGQFVVAEGRVASFRTSAGRAYVNFGERWRDALSLVIAEATLRKLGGFGALGIRVGARLRARGVLEARLGPTIRVTEAAQIEPLDGRRP</sequence>
<evidence type="ECO:0000259" key="2">
    <source>
        <dbReference type="PROSITE" id="PS50830"/>
    </source>
</evidence>
<keyword evidence="4" id="KW-1185">Reference proteome</keyword>
<dbReference type="SMART" id="SM00318">
    <property type="entry name" value="SNc"/>
    <property type="match status" value="1"/>
</dbReference>